<evidence type="ECO:0000259" key="13">
    <source>
        <dbReference type="Pfam" id="PF00535"/>
    </source>
</evidence>
<evidence type="ECO:0000256" key="9">
    <source>
        <dbReference type="ARBA" id="ARBA00023136"/>
    </source>
</evidence>
<sequence length="1546" mass="169148">MKLSDRLNSLFRVDQNVHKIVPLFILFLSVISFFIVTLSFLSAGGQLIVGVAGIVVFFLLNRRKDETATLYLKILSLAVSSRYLLWRMIDTLVFQTTFQAVLGIILILAEAYAFMMLLLIYFQTVHPLERKPAPLPDNSDDWPTVDVYIPTYNEDLSIVRVTALACASMDWPPDKLNVFILDDGHRVEFQHFAEAAGIGYISRADNAHAKAGNLNHALQLTDGELIAIFDCDHVPCRAFLQTTLGWFVADSKIALLQTPHHFYSPDPFQRNLANGMRVPPEGNSFYGLLQPGNDFWNASFFCGSCAVIRRTALLEVGGIATETVTEDAHTALKLQRRGWSTAYLSLPLAAGLATERLILHIGQRMRWARGMIQILRTDNPFSGPGLRLPQRICYFSAMAGFLFAIPRLVFLTSPLCFLVFNQTLIAASPMALCAYVIPHFFHCICTSARMNGSWRYSFWGEIYETTLATFLVRVTLVTILFPKLGKFNVTDKGGTIKQAYLDWQAVYPNVILSGFLFMGMLYGFYRLFMFHNSQVVFNALWLNEVWIAISLLTLLLAIAVGHESRQVRGKARIQVRLPVTLRSEGGRLLPTQIMDVSTGGCQVEIAESTVDEWQKGQIVHVLTEEGRLKGEIVWVGKRSIGLDWRYDSLRHEAEVVRFVFGRADAWVDWGRYPPDRPLRSLWLALTSITSLFRFEKNPGAVNQKLPPVKPMAPPRSLPGGKKKQERNAVIVAPKKKAATFCFFLLGIMLPASSWAQQAADASPVPQPAAQAVAAPPAGVPPQDGEPPLPTSDATAPATPDQPSQTQGLTLGTPITDAAPAMVGVHKKSWTLKELGAGDTLMMTPFASIQGLSFGLPKGELVTDAELVLSGALSPALLPNVSSITIRLNNQYVGTIPVTPGKSAFGPIKFAVNPFFFLSKNVVNFTFAGQYTATCGNEISPVLWGQISGQSQLSITTAPLPPKRYLSALPSPFLDTDAVDRSVVPFVLPEQVASGNVNGRILLKSAGIVASWFGKQADIHHVTFPVSYHVAETGNAVVVGTAANLPDNLGKSLTIAGPLVAELANPSDSNGTLLVITGRTATEVLQAANTLAYTSNSFGDLSQVGGADISLSPRQPYDAPAFLPTDRVVRFGELVSQSALTGHGYVPGTLAIPFRMAPDLYTWRGRPFSSSFSFHPPLADNLDLKHSRVDVSLNGIYLSSFPWSQYEKLPAWLRYFLPERSTVQKHHVELPVWAVYGQNELDFYFDGRPMARRDCSAMAQDISLELDPDSTLDMRRAYHLAVMPNLALFANSGFPFTRMADLSETAIVLPDHAGTGVLTTYLDVAGLLGSYTWLPISGVEVVSVHDVATVKDRDIMMIGLAAGGMQTPSQAAELLKGSPYQIEGGRLRLKERSVLDGIRYMFADNALQGAQTVTFQGSVSLSGGGALIGTESPFAKGRSVVVLVAGMPQGLDNVINTIENPTLERGIQGDLTFVSGHKTIASRSGTTFTVGNAPFWIWSDWYFSEHPWRILMLAGLGILGSGSVLRKMLAARAAKRRSYLKKNEGGE</sequence>
<feature type="transmembrane region" description="Helical" evidence="11">
    <location>
        <begin position="20"/>
        <end position="38"/>
    </location>
</feature>
<dbReference type="EMBL" id="NDFP01000001">
    <property type="protein sequence ID" value="PAL29401.1"/>
    <property type="molecule type" value="Genomic_DNA"/>
</dbReference>
<feature type="compositionally biased region" description="Polar residues" evidence="12">
    <location>
        <begin position="800"/>
        <end position="809"/>
    </location>
</feature>
<dbReference type="InterPro" id="IPR009875">
    <property type="entry name" value="PilZ_domain"/>
</dbReference>
<keyword evidence="11" id="KW-0973">c-di-GMP</keyword>
<evidence type="ECO:0000256" key="10">
    <source>
        <dbReference type="ARBA" id="ARBA00048682"/>
    </source>
</evidence>
<evidence type="ECO:0000313" key="15">
    <source>
        <dbReference type="EMBL" id="PAL29401.1"/>
    </source>
</evidence>
<keyword evidence="7 11" id="KW-0135">Cellulose biosynthesis</keyword>
<proteinExistence type="predicted"/>
<feature type="transmembrane region" description="Helical" evidence="11">
    <location>
        <begin position="545"/>
        <end position="562"/>
    </location>
</feature>
<keyword evidence="2 11" id="KW-1003">Cell membrane</keyword>
<dbReference type="GO" id="GO:0030244">
    <property type="term" value="P:cellulose biosynthetic process"/>
    <property type="evidence" value="ECO:0007669"/>
    <property type="project" value="UniProtKB-KW"/>
</dbReference>
<dbReference type="EC" id="2.4.1.12" evidence="11"/>
<dbReference type="Gene3D" id="2.60.120.260">
    <property type="entry name" value="Galactose-binding domain-like"/>
    <property type="match status" value="2"/>
</dbReference>
<feature type="domain" description="PilZ" evidence="14">
    <location>
        <begin position="566"/>
        <end position="661"/>
    </location>
</feature>
<feature type="transmembrane region" description="Helical" evidence="11">
    <location>
        <begin position="432"/>
        <end position="450"/>
    </location>
</feature>
<evidence type="ECO:0000256" key="7">
    <source>
        <dbReference type="ARBA" id="ARBA00022916"/>
    </source>
</evidence>
<dbReference type="STRING" id="1231343.Absy_027_038"/>
<dbReference type="GO" id="GO:0006011">
    <property type="term" value="P:UDP-alpha-D-glucose metabolic process"/>
    <property type="evidence" value="ECO:0007669"/>
    <property type="project" value="InterPro"/>
</dbReference>
<evidence type="ECO:0000256" key="4">
    <source>
        <dbReference type="ARBA" id="ARBA00022676"/>
    </source>
</evidence>
<keyword evidence="16" id="KW-1185">Reference proteome</keyword>
<evidence type="ECO:0000256" key="5">
    <source>
        <dbReference type="ARBA" id="ARBA00022679"/>
    </source>
</evidence>
<dbReference type="GO" id="GO:0005886">
    <property type="term" value="C:plasma membrane"/>
    <property type="evidence" value="ECO:0007669"/>
    <property type="project" value="UniProtKB-SubCell"/>
</dbReference>
<comment type="caution">
    <text evidence="15">The sequence shown here is derived from an EMBL/GenBank/DDBJ whole genome shotgun (WGS) entry which is preliminary data.</text>
</comment>
<keyword evidence="6 11" id="KW-0812">Transmembrane</keyword>
<feature type="transmembrane region" description="Helical" evidence="11">
    <location>
        <begin position="505"/>
        <end position="525"/>
    </location>
</feature>
<gene>
    <name evidence="15" type="ORF">B9K05_01825</name>
</gene>
<protein>
    <recommendedName>
        <fullName evidence="11">Cellulose synthase catalytic subunit [UDP-forming]</fullName>
        <ecNumber evidence="11">2.4.1.12</ecNumber>
    </recommendedName>
</protein>
<dbReference type="InterPro" id="IPR001173">
    <property type="entry name" value="Glyco_trans_2-like"/>
</dbReference>
<dbReference type="GO" id="GO:0035438">
    <property type="term" value="F:cyclic-di-GMP binding"/>
    <property type="evidence" value="ECO:0007669"/>
    <property type="project" value="InterPro"/>
</dbReference>
<dbReference type="SUPFAM" id="SSF53448">
    <property type="entry name" value="Nucleotide-diphospho-sugar transferases"/>
    <property type="match status" value="1"/>
</dbReference>
<evidence type="ECO:0000256" key="1">
    <source>
        <dbReference type="ARBA" id="ARBA00004429"/>
    </source>
</evidence>
<dbReference type="InterPro" id="IPR018513">
    <property type="entry name" value="Cell_synthase_bac"/>
</dbReference>
<evidence type="ECO:0000256" key="11">
    <source>
        <dbReference type="RuleBase" id="RU365020"/>
    </source>
</evidence>
<dbReference type="Gene3D" id="3.90.550.10">
    <property type="entry name" value="Spore Coat Polysaccharide Biosynthesis Protein SpsA, Chain A"/>
    <property type="match status" value="1"/>
</dbReference>
<feature type="region of interest" description="Disordered" evidence="12">
    <location>
        <begin position="703"/>
        <end position="727"/>
    </location>
</feature>
<dbReference type="InterPro" id="IPR029044">
    <property type="entry name" value="Nucleotide-diphossugar_trans"/>
</dbReference>
<evidence type="ECO:0000313" key="16">
    <source>
        <dbReference type="Proteomes" id="UP000216033"/>
    </source>
</evidence>
<dbReference type="GO" id="GO:0016760">
    <property type="term" value="F:cellulose synthase (UDP-forming) activity"/>
    <property type="evidence" value="ECO:0007669"/>
    <property type="project" value="UniProtKB-EC"/>
</dbReference>
<keyword evidence="4 11" id="KW-0328">Glycosyltransferase</keyword>
<comment type="pathway">
    <text evidence="11">Glycan metabolism; bacterial cellulose biosynthesis.</text>
</comment>
<feature type="domain" description="Glycosyltransferase 2-like" evidence="13">
    <location>
        <begin position="147"/>
        <end position="315"/>
    </location>
</feature>
<comment type="cofactor">
    <cofactor evidence="11">
        <name>Mg(2+)</name>
        <dbReference type="ChEBI" id="CHEBI:18420"/>
    </cofactor>
</comment>
<evidence type="ECO:0000259" key="14">
    <source>
        <dbReference type="Pfam" id="PF07238"/>
    </source>
</evidence>
<dbReference type="Proteomes" id="UP000216033">
    <property type="component" value="Unassembled WGS sequence"/>
</dbReference>
<keyword evidence="9 11" id="KW-0472">Membrane</keyword>
<dbReference type="CDD" id="cd06421">
    <property type="entry name" value="CESA_CelA_like"/>
    <property type="match status" value="1"/>
</dbReference>
<comment type="catalytic activity">
    <reaction evidence="10 11">
        <text>[(1-&gt;4)-beta-D-glucosyl](n) + UDP-alpha-D-glucose = [(1-&gt;4)-beta-D-glucosyl](n+1) + UDP + H(+)</text>
        <dbReference type="Rhea" id="RHEA:19929"/>
        <dbReference type="Rhea" id="RHEA-COMP:10033"/>
        <dbReference type="Rhea" id="RHEA-COMP:10034"/>
        <dbReference type="ChEBI" id="CHEBI:15378"/>
        <dbReference type="ChEBI" id="CHEBI:18246"/>
        <dbReference type="ChEBI" id="CHEBI:58223"/>
        <dbReference type="ChEBI" id="CHEBI:58885"/>
        <dbReference type="EC" id="2.4.1.12"/>
    </reaction>
</comment>
<evidence type="ECO:0000256" key="2">
    <source>
        <dbReference type="ARBA" id="ARBA00022475"/>
    </source>
</evidence>
<reference evidence="15 16" key="1">
    <citation type="submission" date="2017-04" db="EMBL/GenBank/DDBJ databases">
        <title>Kefir bacterial isolates.</title>
        <authorList>
            <person name="Kim Y."/>
            <person name="Blasche S."/>
            <person name="Patil K.R."/>
        </authorList>
    </citation>
    <scope>NUCLEOTIDE SEQUENCE [LARGE SCALE GENOMIC DNA]</scope>
    <source>
        <strain evidence="15 16">KR-2</strain>
    </source>
</reference>
<dbReference type="Pfam" id="PF00535">
    <property type="entry name" value="Glycos_transf_2"/>
    <property type="match status" value="1"/>
</dbReference>
<dbReference type="OrthoDB" id="9806824at2"/>
<feature type="transmembrane region" description="Helical" evidence="11">
    <location>
        <begin position="462"/>
        <end position="484"/>
    </location>
</feature>
<dbReference type="Pfam" id="PF03170">
    <property type="entry name" value="BcsB"/>
    <property type="match status" value="1"/>
</dbReference>
<evidence type="ECO:0000256" key="3">
    <source>
        <dbReference type="ARBA" id="ARBA00022519"/>
    </source>
</evidence>
<dbReference type="PRINTS" id="PR01439">
    <property type="entry name" value="CELLSNTHASEA"/>
</dbReference>
<dbReference type="NCBIfam" id="TIGR03030">
    <property type="entry name" value="CelA"/>
    <property type="match status" value="1"/>
</dbReference>
<dbReference type="Gene3D" id="2.40.10.220">
    <property type="entry name" value="predicted glycosyltransferase like domains"/>
    <property type="match status" value="1"/>
</dbReference>
<dbReference type="SUPFAM" id="SSF141371">
    <property type="entry name" value="PilZ domain-like"/>
    <property type="match status" value="1"/>
</dbReference>
<dbReference type="UniPathway" id="UPA00694"/>
<feature type="compositionally biased region" description="Pro residues" evidence="12">
    <location>
        <begin position="707"/>
        <end position="716"/>
    </location>
</feature>
<feature type="transmembrane region" description="Helical" evidence="11">
    <location>
        <begin position="98"/>
        <end position="122"/>
    </location>
</feature>
<dbReference type="InterPro" id="IPR050321">
    <property type="entry name" value="Glycosyltr_2/OpgH_subfam"/>
</dbReference>
<dbReference type="Pfam" id="PF07238">
    <property type="entry name" value="PilZ"/>
    <property type="match status" value="1"/>
</dbReference>
<comment type="function">
    <text evidence="11">Catalytic subunit of cellulose synthase. It polymerizes uridine 5'-diphosphate glucose to cellulose.</text>
</comment>
<feature type="compositionally biased region" description="Low complexity" evidence="12">
    <location>
        <begin position="760"/>
        <end position="776"/>
    </location>
</feature>
<dbReference type="RefSeq" id="WP_095351073.1">
    <property type="nucleotide sequence ID" value="NZ_BJVT01000002.1"/>
</dbReference>
<feature type="region of interest" description="Disordered" evidence="12">
    <location>
        <begin position="760"/>
        <end position="812"/>
    </location>
</feature>
<dbReference type="PANTHER" id="PTHR43867:SF2">
    <property type="entry name" value="CELLULOSE SYNTHASE CATALYTIC SUBUNIT A [UDP-FORMING]"/>
    <property type="match status" value="1"/>
</dbReference>
<keyword evidence="3 11" id="KW-0997">Cell inner membrane</keyword>
<comment type="subcellular location">
    <subcellularLocation>
        <location evidence="1">Cell inner membrane</location>
        <topology evidence="1">Multi-pass membrane protein</topology>
    </subcellularLocation>
</comment>
<evidence type="ECO:0000256" key="8">
    <source>
        <dbReference type="ARBA" id="ARBA00022989"/>
    </source>
</evidence>
<feature type="transmembrane region" description="Helical" evidence="11">
    <location>
        <begin position="68"/>
        <end position="86"/>
    </location>
</feature>
<keyword evidence="8 11" id="KW-1133">Transmembrane helix</keyword>
<accession>A0A270BXM7</accession>
<dbReference type="InterPro" id="IPR003919">
    <property type="entry name" value="Cell_synth_A"/>
</dbReference>
<keyword evidence="5 11" id="KW-0808">Transferase</keyword>
<feature type="transmembrane region" description="Helical" evidence="11">
    <location>
        <begin position="44"/>
        <end position="61"/>
    </location>
</feature>
<evidence type="ECO:0000256" key="6">
    <source>
        <dbReference type="ARBA" id="ARBA00022692"/>
    </source>
</evidence>
<dbReference type="PANTHER" id="PTHR43867">
    <property type="entry name" value="CELLULOSE SYNTHASE CATALYTIC SUBUNIT A [UDP-FORMING]"/>
    <property type="match status" value="1"/>
</dbReference>
<name>A0A270BXM7_9PROT</name>
<organism evidence="15 16">
    <name type="scientific">Acetobacter syzygii</name>
    <dbReference type="NCBI Taxonomy" id="146476"/>
    <lineage>
        <taxon>Bacteria</taxon>
        <taxon>Pseudomonadati</taxon>
        <taxon>Pseudomonadota</taxon>
        <taxon>Alphaproteobacteria</taxon>
        <taxon>Acetobacterales</taxon>
        <taxon>Acetobacteraceae</taxon>
        <taxon>Acetobacter</taxon>
    </lineage>
</organism>
<feature type="transmembrane region" description="Helical" evidence="11">
    <location>
        <begin position="394"/>
        <end position="420"/>
    </location>
</feature>
<evidence type="ECO:0000256" key="12">
    <source>
        <dbReference type="SAM" id="MobiDB-lite"/>
    </source>
</evidence>
<feature type="compositionally biased region" description="Pro residues" evidence="12">
    <location>
        <begin position="777"/>
        <end position="789"/>
    </location>
</feature>